<feature type="non-terminal residue" evidence="1">
    <location>
        <position position="110"/>
    </location>
</feature>
<name>A0A060CH45_9XANT</name>
<organism evidence="1">
    <name type="scientific">uncultured Xanthomonas sp</name>
    <dbReference type="NCBI Taxonomy" id="152831"/>
    <lineage>
        <taxon>Bacteria</taxon>
        <taxon>Pseudomonadati</taxon>
        <taxon>Pseudomonadota</taxon>
        <taxon>Gammaproteobacteria</taxon>
        <taxon>Lysobacterales</taxon>
        <taxon>Lysobacteraceae</taxon>
        <taxon>Xanthomonas</taxon>
        <taxon>environmental samples</taxon>
    </lineage>
</organism>
<protein>
    <submittedName>
        <fullName evidence="1">CAZy families GT83 protein</fullName>
    </submittedName>
</protein>
<dbReference type="AlphaFoldDB" id="A0A060CH45"/>
<accession>A0A060CH45</accession>
<dbReference type="EMBL" id="KF127172">
    <property type="protein sequence ID" value="AIA94524.1"/>
    <property type="molecule type" value="Genomic_DNA"/>
</dbReference>
<evidence type="ECO:0000313" key="1">
    <source>
        <dbReference type="EMBL" id="AIA94524.1"/>
    </source>
</evidence>
<reference evidence="1" key="1">
    <citation type="journal article" date="2013" name="Environ. Microbiol.">
        <title>Seasonally variable intestinal metagenomes of the red palm weevil (Rhynchophorus ferrugineus).</title>
        <authorList>
            <person name="Jia S."/>
            <person name="Zhang X."/>
            <person name="Zhang G."/>
            <person name="Yin A."/>
            <person name="Zhang S."/>
            <person name="Li F."/>
            <person name="Wang L."/>
            <person name="Zhao D."/>
            <person name="Yun Q."/>
            <person name="Tala"/>
            <person name="Wang J."/>
            <person name="Sun G."/>
            <person name="Baabdullah M."/>
            <person name="Yu X."/>
            <person name="Hu S."/>
            <person name="Al-Mssallem I.S."/>
            <person name="Yu J."/>
        </authorList>
    </citation>
    <scope>NUCLEOTIDE SEQUENCE</scope>
</reference>
<proteinExistence type="predicted"/>
<sequence>METAALLAGLAAGWVVWSCSTWPLLNDNRSARALMRRADALAGPQGQLALVQWREELMLQARRPVVEFGFSRPPGQQLRMALAWQARAPRTALDPARRPRCWRWTPASIR</sequence>